<dbReference type="OrthoDB" id="429533at2759"/>
<dbReference type="Pfam" id="PF00227">
    <property type="entry name" value="Proteasome"/>
    <property type="match status" value="1"/>
</dbReference>
<keyword evidence="6 9" id="KW-0647">Proteasome</keyword>
<evidence type="ECO:0000256" key="2">
    <source>
        <dbReference type="ARBA" id="ARBA00022490"/>
    </source>
</evidence>
<protein>
    <recommendedName>
        <fullName evidence="9">Proteasome subunit beta</fullName>
    </recommendedName>
</protein>
<dbReference type="InterPro" id="IPR016050">
    <property type="entry name" value="Proteasome_bsu_CS"/>
</dbReference>
<dbReference type="PANTHER" id="PTHR32194:SF4">
    <property type="entry name" value="PROTEASOME SUBUNIT BETA TYPE-7"/>
    <property type="match status" value="1"/>
</dbReference>
<dbReference type="GO" id="GO:0005737">
    <property type="term" value="C:cytoplasm"/>
    <property type="evidence" value="ECO:0007669"/>
    <property type="project" value="UniProtKB-SubCell"/>
</dbReference>
<dbReference type="GO" id="GO:0005839">
    <property type="term" value="C:proteasome core complex"/>
    <property type="evidence" value="ECO:0007669"/>
    <property type="project" value="InterPro"/>
</dbReference>
<evidence type="ECO:0000256" key="9">
    <source>
        <dbReference type="RuleBase" id="RU004203"/>
    </source>
</evidence>
<dbReference type="RefSeq" id="XP_009689699.1">
    <property type="nucleotide sequence ID" value="XM_009691404.1"/>
</dbReference>
<dbReference type="GeneID" id="20714108"/>
<evidence type="ECO:0000256" key="3">
    <source>
        <dbReference type="ARBA" id="ARBA00022670"/>
    </source>
</evidence>
<dbReference type="GO" id="GO:0004298">
    <property type="term" value="F:threonine-type endopeptidase activity"/>
    <property type="evidence" value="ECO:0007669"/>
    <property type="project" value="UniProtKB-KW"/>
</dbReference>
<evidence type="ECO:0000256" key="7">
    <source>
        <dbReference type="ARBA" id="ARBA00023242"/>
    </source>
</evidence>
<dbReference type="Gene3D" id="3.60.20.10">
    <property type="entry name" value="Glutamine Phosphoribosylpyrophosphate, subunit 1, domain 1"/>
    <property type="match status" value="1"/>
</dbReference>
<keyword evidence="7 9" id="KW-0539">Nucleus</keyword>
<dbReference type="KEGG" id="tot:TOT_010001309"/>
<dbReference type="GO" id="GO:0005634">
    <property type="term" value="C:nucleus"/>
    <property type="evidence" value="ECO:0007669"/>
    <property type="project" value="UniProtKB-SubCell"/>
</dbReference>
<evidence type="ECO:0000313" key="11">
    <source>
        <dbReference type="Proteomes" id="UP000003786"/>
    </source>
</evidence>
<dbReference type="PRINTS" id="PR00141">
    <property type="entry name" value="PROTEASOME"/>
</dbReference>
<dbReference type="Proteomes" id="UP000003786">
    <property type="component" value="Chromosome 1"/>
</dbReference>
<dbReference type="PROSITE" id="PS00854">
    <property type="entry name" value="PROTEASOME_BETA_1"/>
    <property type="match status" value="1"/>
</dbReference>
<evidence type="ECO:0000256" key="6">
    <source>
        <dbReference type="ARBA" id="ARBA00022942"/>
    </source>
</evidence>
<dbReference type="GO" id="GO:0051603">
    <property type="term" value="P:proteolysis involved in protein catabolic process"/>
    <property type="evidence" value="ECO:0007669"/>
    <property type="project" value="InterPro"/>
</dbReference>
<organism evidence="10 11">
    <name type="scientific">Theileria orientalis strain Shintoku</name>
    <dbReference type="NCBI Taxonomy" id="869250"/>
    <lineage>
        <taxon>Eukaryota</taxon>
        <taxon>Sar</taxon>
        <taxon>Alveolata</taxon>
        <taxon>Apicomplexa</taxon>
        <taxon>Aconoidasida</taxon>
        <taxon>Piroplasmida</taxon>
        <taxon>Theileriidae</taxon>
        <taxon>Theileria</taxon>
    </lineage>
</organism>
<dbReference type="SUPFAM" id="SSF56235">
    <property type="entry name" value="N-terminal nucleophile aminohydrolases (Ntn hydrolases)"/>
    <property type="match status" value="1"/>
</dbReference>
<keyword evidence="4" id="KW-0888">Threonine protease</keyword>
<keyword evidence="5" id="KW-0378">Hydrolase</keyword>
<gene>
    <name evidence="10" type="ORF">TOT_010001309</name>
</gene>
<dbReference type="STRING" id="869250.J4C7P5"/>
<keyword evidence="2 9" id="KW-0963">Cytoplasm</keyword>
<keyword evidence="11" id="KW-1185">Reference proteome</keyword>
<name>J4C7P5_THEOR</name>
<dbReference type="eggNOG" id="KOG0173">
    <property type="taxonomic scope" value="Eukaryota"/>
</dbReference>
<evidence type="ECO:0000256" key="1">
    <source>
        <dbReference type="ARBA" id="ARBA00001198"/>
    </source>
</evidence>
<keyword evidence="3" id="KW-0645">Protease</keyword>
<comment type="subcellular location">
    <subcellularLocation>
        <location evidence="9">Cytoplasm</location>
    </subcellularLocation>
    <subcellularLocation>
        <location evidence="9">Nucleus</location>
    </subcellularLocation>
</comment>
<dbReference type="OMA" id="GTQVDLC"/>
<dbReference type="AlphaFoldDB" id="J4C7P5"/>
<dbReference type="InterPro" id="IPR001353">
    <property type="entry name" value="Proteasome_sua/b"/>
</dbReference>
<evidence type="ECO:0000256" key="8">
    <source>
        <dbReference type="PIRSR" id="PIRSR600243-1"/>
    </source>
</evidence>
<comment type="function">
    <text evidence="9">Component of the proteasome, a multicatalytic proteinase complex which is characterized by its ability to cleave peptides with Arg, Phe, Tyr, Leu, and Glu adjacent to the leaving group at neutral or slightly basic pH. The proteasome has an ATP-dependent proteolytic activity.</text>
</comment>
<evidence type="ECO:0000256" key="4">
    <source>
        <dbReference type="ARBA" id="ARBA00022698"/>
    </source>
</evidence>
<dbReference type="InterPro" id="IPR023333">
    <property type="entry name" value="Proteasome_suB-type"/>
</dbReference>
<dbReference type="PROSITE" id="PS51476">
    <property type="entry name" value="PROTEASOME_BETA_2"/>
    <property type="match status" value="1"/>
</dbReference>
<evidence type="ECO:0000313" key="10">
    <source>
        <dbReference type="EMBL" id="BAM39398.1"/>
    </source>
</evidence>
<comment type="subunit">
    <text evidence="9">Component of the proteasome complex.</text>
</comment>
<evidence type="ECO:0000256" key="5">
    <source>
        <dbReference type="ARBA" id="ARBA00022801"/>
    </source>
</evidence>
<sequence>MSLHNICYFNICNSRMNYDYINTYMSQKGSLDFSNYSRNARIKDCIKGHNYLKTGTTICGVMAKDAVVLAADTRATQGIIVADKNCSKLHKIADNIYCAGAGVAADLEHTTLWLANNIELRRLNTKKQPRVQMCLSMLVHELFKYQGYKQCALIIGGVDYTGPHLFSVSPHGSSDSLPFCTMGSGSLNAMSVLEEGYFDGMSVEEATNLVVKAISAGITNDLGSGGNVDVVVLDKEGSNHFRTYKRVCQRTYAPTEDKLPLGTTAYLREHIEHIKKHVVVDQIDLD</sequence>
<accession>J4C7P5</accession>
<feature type="active site" description="Nucleophile" evidence="8">
    <location>
        <position position="56"/>
    </location>
</feature>
<proteinExistence type="inferred from homology"/>
<dbReference type="CDD" id="cd03763">
    <property type="entry name" value="proteasome_beta_type_7"/>
    <property type="match status" value="1"/>
</dbReference>
<comment type="catalytic activity">
    <reaction evidence="1">
        <text>Cleavage of peptide bonds with very broad specificity.</text>
        <dbReference type="EC" id="3.4.25.1"/>
    </reaction>
</comment>
<dbReference type="InterPro" id="IPR000243">
    <property type="entry name" value="Pept_T1A_subB"/>
</dbReference>
<dbReference type="EMBL" id="AP011946">
    <property type="protein sequence ID" value="BAM39398.1"/>
    <property type="molecule type" value="Genomic_DNA"/>
</dbReference>
<comment type="similarity">
    <text evidence="9">Belongs to the peptidase T1B family.</text>
</comment>
<dbReference type="PANTHER" id="PTHR32194">
    <property type="entry name" value="METALLOPROTEASE TLDD"/>
    <property type="match status" value="1"/>
</dbReference>
<dbReference type="VEuPathDB" id="PiroplasmaDB:TOT_010001309"/>
<dbReference type="InterPro" id="IPR029055">
    <property type="entry name" value="Ntn_hydrolases_N"/>
</dbReference>
<reference evidence="10 11" key="1">
    <citation type="journal article" date="2012" name="MBio">
        <title>Comparative genome analysis of three eukaryotic parasites with differing abilities to transform leukocytes reveals key mediators of Theileria-induced leukocyte transformation.</title>
        <authorList>
            <person name="Hayashida K."/>
            <person name="Hara Y."/>
            <person name="Abe T."/>
            <person name="Yamasaki C."/>
            <person name="Toyoda A."/>
            <person name="Kosuge T."/>
            <person name="Suzuki Y."/>
            <person name="Sato Y."/>
            <person name="Kawashima S."/>
            <person name="Katayama T."/>
            <person name="Wakaguri H."/>
            <person name="Inoue N."/>
            <person name="Homma K."/>
            <person name="Tada-Umezaki M."/>
            <person name="Yagi Y."/>
            <person name="Fujii Y."/>
            <person name="Habara T."/>
            <person name="Kanehisa M."/>
            <person name="Watanabe H."/>
            <person name="Ito K."/>
            <person name="Gojobori T."/>
            <person name="Sugawara H."/>
            <person name="Imanishi T."/>
            <person name="Weir W."/>
            <person name="Gardner M."/>
            <person name="Pain A."/>
            <person name="Shiels B."/>
            <person name="Hattori M."/>
            <person name="Nene V."/>
            <person name="Sugimoto C."/>
        </authorList>
    </citation>
    <scope>NUCLEOTIDE SEQUENCE [LARGE SCALE GENOMIC DNA]</scope>
    <source>
        <strain evidence="10 11">Shintoku</strain>
    </source>
</reference>